<name>A0A9E4N652_9GAMM</name>
<accession>A0A9E4N652</accession>
<comment type="caution">
    <text evidence="3">The sequence shown here is derived from an EMBL/GenBank/DDBJ whole genome shotgun (WGS) entry which is preliminary data.</text>
</comment>
<gene>
    <name evidence="3" type="ORF">JAZ07_17660</name>
</gene>
<reference evidence="3" key="1">
    <citation type="journal article" date="2021" name="Proc. Natl. Acad. Sci. U.S.A.">
        <title>Global biogeography of chemosynthetic symbionts reveals both localized and globally distributed symbiont groups. .</title>
        <authorList>
            <person name="Osvatic J.T."/>
            <person name="Wilkins L.G.E."/>
            <person name="Leibrecht L."/>
            <person name="Leray M."/>
            <person name="Zauner S."/>
            <person name="Polzin J."/>
            <person name="Camacho Y."/>
            <person name="Gros O."/>
            <person name="van Gils J.A."/>
            <person name="Eisen J.A."/>
            <person name="Petersen J.M."/>
            <person name="Yuen B."/>
        </authorList>
    </citation>
    <scope>NUCLEOTIDE SEQUENCE</scope>
    <source>
        <strain evidence="3">MAGclacostrist064TRANS</strain>
    </source>
</reference>
<evidence type="ECO:0000259" key="2">
    <source>
        <dbReference type="Pfam" id="PF13439"/>
    </source>
</evidence>
<dbReference type="CDD" id="cd03801">
    <property type="entry name" value="GT4_PimA-like"/>
    <property type="match status" value="1"/>
</dbReference>
<organism evidence="3 4">
    <name type="scientific">Candidatus Thiodiazotropha taylori</name>
    <dbReference type="NCBI Taxonomy" id="2792791"/>
    <lineage>
        <taxon>Bacteria</taxon>
        <taxon>Pseudomonadati</taxon>
        <taxon>Pseudomonadota</taxon>
        <taxon>Gammaproteobacteria</taxon>
        <taxon>Chromatiales</taxon>
        <taxon>Sedimenticolaceae</taxon>
        <taxon>Candidatus Thiodiazotropha</taxon>
    </lineage>
</organism>
<proteinExistence type="predicted"/>
<feature type="domain" description="Glycosyltransferase subfamily 4-like N-terminal" evidence="2">
    <location>
        <begin position="17"/>
        <end position="172"/>
    </location>
</feature>
<dbReference type="GO" id="GO:1901135">
    <property type="term" value="P:carbohydrate derivative metabolic process"/>
    <property type="evidence" value="ECO:0007669"/>
    <property type="project" value="UniProtKB-ARBA"/>
</dbReference>
<feature type="domain" description="Glycosyl transferase family 1" evidence="1">
    <location>
        <begin position="186"/>
        <end position="345"/>
    </location>
</feature>
<dbReference type="Pfam" id="PF00534">
    <property type="entry name" value="Glycos_transf_1"/>
    <property type="match status" value="1"/>
</dbReference>
<sequence>MPSKKRVLITISSITGGGAEHVVEHLCELLGDKYEVICGYYKECGDRGEALKEKGIKVIKIKKSERKNRNYLNFLDLRKFVKEHNIDLIHTHDIHSMMNASQVKLLMPKIKTIYTFHFGNYPNIDKKIYYFEKIFTRFIDVLIAVGTKQAKAIRDTYNYPAERLQVIYNGVHALDSQPMAVESQDQDRPILFGSLSTLIEQKGIPVLIDAVEILEKRHPGRSKFIIAGDGYMMDELLKLCEQKNLSEIIEFTGWVRDANVNLLPKFDVFVQSSKWEAMSMVILEAMSAGKPIVATEVGENGVVIEHDSCGLIVPPNQAEMLADAMERLLLDSELRRTFGENAKQRFAENFTVQQMADNYDALYDSMMKS</sequence>
<dbReference type="EMBL" id="JAEPCM010000637">
    <property type="protein sequence ID" value="MCG7948172.1"/>
    <property type="molecule type" value="Genomic_DNA"/>
</dbReference>
<evidence type="ECO:0000313" key="4">
    <source>
        <dbReference type="Proteomes" id="UP000886667"/>
    </source>
</evidence>
<dbReference type="PANTHER" id="PTHR12526">
    <property type="entry name" value="GLYCOSYLTRANSFERASE"/>
    <property type="match status" value="1"/>
</dbReference>
<dbReference type="SUPFAM" id="SSF53756">
    <property type="entry name" value="UDP-Glycosyltransferase/glycogen phosphorylase"/>
    <property type="match status" value="1"/>
</dbReference>
<dbReference type="InterPro" id="IPR028098">
    <property type="entry name" value="Glyco_trans_4-like_N"/>
</dbReference>
<dbReference type="InterPro" id="IPR001296">
    <property type="entry name" value="Glyco_trans_1"/>
</dbReference>
<dbReference type="Pfam" id="PF13439">
    <property type="entry name" value="Glyco_transf_4"/>
    <property type="match status" value="1"/>
</dbReference>
<dbReference type="GO" id="GO:0016757">
    <property type="term" value="F:glycosyltransferase activity"/>
    <property type="evidence" value="ECO:0007669"/>
    <property type="project" value="InterPro"/>
</dbReference>
<evidence type="ECO:0000259" key="1">
    <source>
        <dbReference type="Pfam" id="PF00534"/>
    </source>
</evidence>
<dbReference type="AlphaFoldDB" id="A0A9E4N652"/>
<protein>
    <submittedName>
        <fullName evidence="3">Glycosyltransferase family 4 protein</fullName>
    </submittedName>
</protein>
<dbReference type="Proteomes" id="UP000886667">
    <property type="component" value="Unassembled WGS sequence"/>
</dbReference>
<evidence type="ECO:0000313" key="3">
    <source>
        <dbReference type="EMBL" id="MCG7948172.1"/>
    </source>
</evidence>
<dbReference type="PANTHER" id="PTHR12526:SF630">
    <property type="entry name" value="GLYCOSYLTRANSFERASE"/>
    <property type="match status" value="1"/>
</dbReference>
<dbReference type="Gene3D" id="3.40.50.2000">
    <property type="entry name" value="Glycogen Phosphorylase B"/>
    <property type="match status" value="2"/>
</dbReference>